<comment type="caution">
    <text evidence="1">The sequence shown here is derived from an EMBL/GenBank/DDBJ whole genome shotgun (WGS) entry which is preliminary data.</text>
</comment>
<proteinExistence type="predicted"/>
<dbReference type="AlphaFoldDB" id="A0A645CCU0"/>
<evidence type="ECO:0000313" key="1">
    <source>
        <dbReference type="EMBL" id="MPM74759.1"/>
    </source>
</evidence>
<dbReference type="PROSITE" id="PS51257">
    <property type="entry name" value="PROKAR_LIPOPROTEIN"/>
    <property type="match status" value="1"/>
</dbReference>
<organism evidence="1">
    <name type="scientific">bioreactor metagenome</name>
    <dbReference type="NCBI Taxonomy" id="1076179"/>
    <lineage>
        <taxon>unclassified sequences</taxon>
        <taxon>metagenomes</taxon>
        <taxon>ecological metagenomes</taxon>
    </lineage>
</organism>
<accession>A0A645CCU0</accession>
<protein>
    <submittedName>
        <fullName evidence="1">Uncharacterized protein</fullName>
    </submittedName>
</protein>
<dbReference type="EMBL" id="VSSQ01026178">
    <property type="protein sequence ID" value="MPM74759.1"/>
    <property type="molecule type" value="Genomic_DNA"/>
</dbReference>
<reference evidence="1" key="1">
    <citation type="submission" date="2019-08" db="EMBL/GenBank/DDBJ databases">
        <authorList>
            <person name="Kucharzyk K."/>
            <person name="Murdoch R.W."/>
            <person name="Higgins S."/>
            <person name="Loffler F."/>
        </authorList>
    </citation>
    <scope>NUCLEOTIDE SEQUENCE</scope>
</reference>
<name>A0A645CCU0_9ZZZZ</name>
<sequence length="140" mass="15383">MKRAYVSLSIISVLVLALVLTGCEESIEEGVGNGYIEIHIDTADINSEKYYYYRGRNTSDNTYFSSESRTGAAIITNLGDFISPLLNAGNWECDVYELTQHYTSSEAPSSSIVTQQSLGNSALVERDATTRITIELVPLT</sequence>
<gene>
    <name evidence="1" type="ORF">SDC9_121748</name>
</gene>